<evidence type="ECO:0000256" key="5">
    <source>
        <dbReference type="HAMAP-Rule" id="MF_00216"/>
    </source>
</evidence>
<dbReference type="NCBIfam" id="NF003085">
    <property type="entry name" value="PRK04012.1-5"/>
    <property type="match status" value="1"/>
</dbReference>
<evidence type="ECO:0000313" key="24">
    <source>
        <dbReference type="Proteomes" id="UP000571854"/>
    </source>
</evidence>
<evidence type="ECO:0000313" key="10">
    <source>
        <dbReference type="EMBL" id="AVB75798.1"/>
    </source>
</evidence>
<evidence type="ECO:0000256" key="7">
    <source>
        <dbReference type="RuleBase" id="RU004365"/>
    </source>
</evidence>
<dbReference type="InterPro" id="IPR006196">
    <property type="entry name" value="RNA-binding_domain_S1_IF1"/>
</dbReference>
<dbReference type="Proteomes" id="UP000571854">
    <property type="component" value="Unassembled WGS sequence"/>
</dbReference>
<dbReference type="NCBIfam" id="TIGR00523">
    <property type="entry name" value="eIF-1A"/>
    <property type="match status" value="1"/>
</dbReference>
<dbReference type="OMA" id="WRYTRTE"/>
<dbReference type="InterPro" id="IPR012340">
    <property type="entry name" value="NA-bd_OB-fold"/>
</dbReference>
<evidence type="ECO:0000256" key="8">
    <source>
        <dbReference type="SAM" id="MobiDB-lite"/>
    </source>
</evidence>
<dbReference type="Proteomes" id="UP000564425">
    <property type="component" value="Unassembled WGS sequence"/>
</dbReference>
<dbReference type="Proteomes" id="UP000567099">
    <property type="component" value="Unassembled WGS sequence"/>
</dbReference>
<reference evidence="19" key="5">
    <citation type="submission" date="2021-03" db="EMBL/GenBank/DDBJ databases">
        <title>Genomic Encyclopedia of Type Strains, Phase IV (KMG-IV): sequencing the most valuable type-strain genomes for metagenomic binning, comparative biology and taxonomic classification.</title>
        <authorList>
            <person name="Goeker M."/>
        </authorList>
    </citation>
    <scope>NUCLEOTIDE SEQUENCE</scope>
    <source>
        <strain evidence="19">DSM 2771</strain>
    </source>
</reference>
<dbReference type="EMBL" id="JACHIQ010000002">
    <property type="protein sequence ID" value="MBB6067698.1"/>
    <property type="molecule type" value="Genomic_DNA"/>
</dbReference>
<dbReference type="KEGG" id="mmad:MMJJ_03810"/>
<dbReference type="SMR" id="A0A2L1C8T8"/>
<evidence type="ECO:0000313" key="22">
    <source>
        <dbReference type="Proteomes" id="UP000564425"/>
    </source>
</evidence>
<dbReference type="InterPro" id="IPR001253">
    <property type="entry name" value="TIF_eIF-1A"/>
</dbReference>
<dbReference type="Proteomes" id="UP000584706">
    <property type="component" value="Unassembled WGS sequence"/>
</dbReference>
<evidence type="ECO:0000256" key="2">
    <source>
        <dbReference type="ARBA" id="ARBA00022540"/>
    </source>
</evidence>
<dbReference type="EMBL" id="CP026606">
    <property type="protein sequence ID" value="AVB75798.1"/>
    <property type="molecule type" value="Genomic_DNA"/>
</dbReference>
<dbReference type="PANTHER" id="PTHR21668">
    <property type="entry name" value="EIF-1A"/>
    <property type="match status" value="1"/>
</dbReference>
<reference evidence="17" key="3">
    <citation type="submission" date="2020-07" db="EMBL/GenBank/DDBJ databases">
        <title>Severe corrosion of carbon steel in oil field produced water can be linked to methanogenic archaea containing a special type of NiFe hydrogenase.</title>
        <authorList>
            <person name="Lahme S."/>
            <person name="Mand J."/>
            <person name="Longwell J."/>
            <person name="Smith R."/>
            <person name="Enning D."/>
        </authorList>
    </citation>
    <scope>NUCLEOTIDE SEQUENCE</scope>
    <source>
        <strain evidence="17">MIC098Bin5</strain>
    </source>
</reference>
<dbReference type="Proteomes" id="UP000722095">
    <property type="component" value="Unassembled WGS sequence"/>
</dbReference>
<evidence type="ECO:0000313" key="23">
    <source>
        <dbReference type="Proteomes" id="UP000567099"/>
    </source>
</evidence>
<reference evidence="20" key="1">
    <citation type="journal article" date="2018" name="Genome Announc.">
        <title>Complete Genome Sequence of the Methanococcus maripaludis Type Strain JJ (DSM 2067), a Model for Selenoprotein Synthesis in Archaea.</title>
        <authorList>
            <person name="Poehlein A."/>
            <person name="Heym D."/>
            <person name="Quitzke V."/>
            <person name="Fersch J."/>
            <person name="Daniel R."/>
            <person name="Rother M."/>
        </authorList>
    </citation>
    <scope>NUCLEOTIDE SEQUENCE [LARGE SCALE GENOMIC DNA]</scope>
    <source>
        <strain evidence="20">DSM 2067</strain>
    </source>
</reference>
<dbReference type="EMBL" id="JAFBBC010000001">
    <property type="protein sequence ID" value="MBM7408586.1"/>
    <property type="molecule type" value="Genomic_DNA"/>
</dbReference>
<evidence type="ECO:0000313" key="13">
    <source>
        <dbReference type="EMBL" id="MBA2858494.1"/>
    </source>
</evidence>
<evidence type="ECO:0000313" key="26">
    <source>
        <dbReference type="Proteomes" id="UP000590564"/>
    </source>
</evidence>
<dbReference type="PROSITE" id="PS50832">
    <property type="entry name" value="S1_IF1_TYPE"/>
    <property type="match status" value="1"/>
</dbReference>
<dbReference type="Gene3D" id="2.40.50.140">
    <property type="entry name" value="Nucleic acid-binding proteins"/>
    <property type="match status" value="1"/>
</dbReference>
<evidence type="ECO:0000313" key="14">
    <source>
        <dbReference type="EMBL" id="MBA2864214.1"/>
    </source>
</evidence>
<evidence type="ECO:0000313" key="15">
    <source>
        <dbReference type="EMBL" id="MBB6067698.1"/>
    </source>
</evidence>
<dbReference type="Proteomes" id="UP000590564">
    <property type="component" value="Unassembled WGS sequence"/>
</dbReference>
<sequence length="104" mass="12355">MRGQQTPPQQPTRVRTPRENENEVLGVIEQMLGASRVRVRCMDGKLRMGRIPGKLKRKIWVREDDVVIVTPWEVQSDEKCDVIWRYTKGQVDWLNRKGYLDFMR</sequence>
<proteinExistence type="inferred from homology"/>
<evidence type="ECO:0000313" key="20">
    <source>
        <dbReference type="Proteomes" id="UP000239462"/>
    </source>
</evidence>
<dbReference type="AlphaFoldDB" id="A0A2L1C8T8"/>
<evidence type="ECO:0000256" key="3">
    <source>
        <dbReference type="ARBA" id="ARBA00022917"/>
    </source>
</evidence>
<protein>
    <recommendedName>
        <fullName evidence="5">Translation initiation factor 1A</fullName>
        <shortName evidence="5">aIF-1A</shortName>
    </recommendedName>
</protein>
<evidence type="ECO:0000313" key="12">
    <source>
        <dbReference type="EMBL" id="MBA2851025.1"/>
    </source>
</evidence>
<dbReference type="SMART" id="SM00652">
    <property type="entry name" value="eIF1a"/>
    <property type="match status" value="1"/>
</dbReference>
<evidence type="ECO:0000256" key="1">
    <source>
        <dbReference type="ARBA" id="ARBA00007392"/>
    </source>
</evidence>
<dbReference type="RefSeq" id="WP_011170547.1">
    <property type="nucleotide sequence ID" value="NZ_CP026606.1"/>
</dbReference>
<dbReference type="Proteomes" id="UP000742560">
    <property type="component" value="Unassembled WGS sequence"/>
</dbReference>
<dbReference type="Proteomes" id="UP000558015">
    <property type="component" value="Unassembled WGS sequence"/>
</dbReference>
<comment type="similarity">
    <text evidence="1 5 6">Belongs to the eIF-1A family.</text>
</comment>
<keyword evidence="3 5" id="KW-0648">Protein biosynthesis</keyword>
<evidence type="ECO:0000313" key="17">
    <source>
        <dbReference type="EMBL" id="MBG0769827.1"/>
    </source>
</evidence>
<dbReference type="HAMAP" id="MF_00216">
    <property type="entry name" value="aIF_1A"/>
    <property type="match status" value="1"/>
</dbReference>
<dbReference type="GO" id="GO:0003723">
    <property type="term" value="F:RNA binding"/>
    <property type="evidence" value="ECO:0007669"/>
    <property type="project" value="InterPro"/>
</dbReference>
<reference evidence="10" key="2">
    <citation type="submission" date="2018-02" db="EMBL/GenBank/DDBJ databases">
        <title>Complete genome sequence of the Methanococcus maripaludis type strain JJ (DSM 2067), a model for selenoprotein synthesis in Archaea.</title>
        <authorList>
            <person name="Poehlein A."/>
            <person name="Heym D."/>
            <person name="Quitzke V."/>
            <person name="Fersch J."/>
            <person name="Daniel R."/>
            <person name="Rother M."/>
        </authorList>
    </citation>
    <scope>NUCLEOTIDE SEQUENCE [LARGE SCALE GENOMIC DNA]</scope>
    <source>
        <strain evidence="10">DSM 2067</strain>
    </source>
</reference>
<dbReference type="EMBL" id="JACDUO010000001">
    <property type="protein sequence ID" value="MBA2864214.1"/>
    <property type="molecule type" value="Genomic_DNA"/>
</dbReference>
<dbReference type="Proteomes" id="UP000714405">
    <property type="component" value="Unassembled WGS sequence"/>
</dbReference>
<name>A0A2L1C8T8_METMI</name>
<dbReference type="SUPFAM" id="SSF50249">
    <property type="entry name" value="Nucleic acid-binding proteins"/>
    <property type="match status" value="1"/>
</dbReference>
<evidence type="ECO:0000256" key="6">
    <source>
        <dbReference type="RuleBase" id="RU004364"/>
    </source>
</evidence>
<keyword evidence="2 5" id="KW-0396">Initiation factor</keyword>
<dbReference type="EMBL" id="JACHED010000002">
    <property type="protein sequence ID" value="MBB6497140.1"/>
    <property type="molecule type" value="Genomic_DNA"/>
</dbReference>
<evidence type="ECO:0000313" key="25">
    <source>
        <dbReference type="Proteomes" id="UP000584706"/>
    </source>
</evidence>
<evidence type="ECO:0000256" key="4">
    <source>
        <dbReference type="ARBA" id="ARBA00025502"/>
    </source>
</evidence>
<dbReference type="GO" id="GO:0003743">
    <property type="term" value="F:translation initiation factor activity"/>
    <property type="evidence" value="ECO:0007669"/>
    <property type="project" value="UniProtKB-UniRule"/>
</dbReference>
<dbReference type="PROSITE" id="PS01262">
    <property type="entry name" value="IF1A"/>
    <property type="match status" value="1"/>
</dbReference>
<dbReference type="EMBL" id="JACCQJ010000003">
    <property type="protein sequence ID" value="MBG0769827.1"/>
    <property type="molecule type" value="Genomic_DNA"/>
</dbReference>
<dbReference type="EMBL" id="JAGINF010000007">
    <property type="protein sequence ID" value="MBP2220105.1"/>
    <property type="molecule type" value="Genomic_DNA"/>
</dbReference>
<dbReference type="CDD" id="cd05793">
    <property type="entry name" value="S1_IF1A"/>
    <property type="match status" value="1"/>
</dbReference>
<dbReference type="Pfam" id="PF01176">
    <property type="entry name" value="eIF-1a"/>
    <property type="match status" value="1"/>
</dbReference>
<accession>A0A2L1C8T8</accession>
<evidence type="ECO:0000259" key="9">
    <source>
        <dbReference type="PROSITE" id="PS50832"/>
    </source>
</evidence>
<reference evidence="18" key="4">
    <citation type="submission" date="2021-01" db="EMBL/GenBank/DDBJ databases">
        <title>Genomic Encyclopedia of Type Strains, Phase IV (KMG-V): Genome sequencing to study the core and pangenomes of soil and plant-associated prokaryotes.</title>
        <authorList>
            <person name="Whitman W."/>
        </authorList>
    </citation>
    <scope>NUCLEOTIDE SEQUENCE</scope>
    <source>
        <strain evidence="12 22">A1</strain>
        <strain evidence="11 24">A5</strain>
        <strain evidence="13 21">C12</strain>
        <strain evidence="14 23">C13</strain>
        <strain evidence="16 26">D1</strain>
        <strain evidence="15 25">DSM 7078</strain>
        <strain evidence="18">RC</strain>
    </source>
</reference>
<dbReference type="EMBL" id="JACDUH010000001">
    <property type="protein sequence ID" value="MBA2851025.1"/>
    <property type="molecule type" value="Genomic_DNA"/>
</dbReference>
<comment type="function">
    <text evidence="4 5 7">Seems to be required for maximal rate of protein biosynthesis. Enhances ribosome dissociation into subunits and stabilizes the binding of the initiator Met-tRNA(I) to 40 S ribosomal subunits.</text>
</comment>
<dbReference type="InterPro" id="IPR018104">
    <property type="entry name" value="TIF_eIF-1A_CS"/>
</dbReference>
<feature type="region of interest" description="Disordered" evidence="8">
    <location>
        <begin position="1"/>
        <end position="20"/>
    </location>
</feature>
<evidence type="ECO:0000313" key="19">
    <source>
        <dbReference type="EMBL" id="MBP2220105.1"/>
    </source>
</evidence>
<evidence type="ECO:0000313" key="11">
    <source>
        <dbReference type="EMBL" id="MBA2846412.1"/>
    </source>
</evidence>
<feature type="domain" description="S1-like" evidence="9">
    <location>
        <begin position="12"/>
        <end position="87"/>
    </location>
</feature>
<evidence type="ECO:0000313" key="21">
    <source>
        <dbReference type="Proteomes" id="UP000558015"/>
    </source>
</evidence>
<dbReference type="EMBL" id="JACDUJ010000001">
    <property type="protein sequence ID" value="MBA2846412.1"/>
    <property type="molecule type" value="Genomic_DNA"/>
</dbReference>
<dbReference type="GeneID" id="41279069"/>
<organism evidence="10 20">
    <name type="scientific">Methanococcus maripaludis</name>
    <name type="common">Methanococcus deltae</name>
    <dbReference type="NCBI Taxonomy" id="39152"/>
    <lineage>
        <taxon>Archaea</taxon>
        <taxon>Methanobacteriati</taxon>
        <taxon>Methanobacteriota</taxon>
        <taxon>Methanomada group</taxon>
        <taxon>Methanococci</taxon>
        <taxon>Methanococcales</taxon>
        <taxon>Methanococcaceae</taxon>
        <taxon>Methanococcus</taxon>
    </lineage>
</organism>
<dbReference type="NCBIfam" id="NF003084">
    <property type="entry name" value="PRK04012.1-3"/>
    <property type="match status" value="1"/>
</dbReference>
<evidence type="ECO:0000313" key="18">
    <source>
        <dbReference type="EMBL" id="MBM7408586.1"/>
    </source>
</evidence>
<evidence type="ECO:0000313" key="16">
    <source>
        <dbReference type="EMBL" id="MBB6497140.1"/>
    </source>
</evidence>
<dbReference type="EMBL" id="JACDUN010000001">
    <property type="protein sequence ID" value="MBA2858494.1"/>
    <property type="molecule type" value="Genomic_DNA"/>
</dbReference>
<dbReference type="Proteomes" id="UP000239462">
    <property type="component" value="Chromosome"/>
</dbReference>
<gene>
    <name evidence="17" type="primary">eif1A</name>
    <name evidence="5" type="synonym">eif1a</name>
    <name evidence="17" type="ORF">H0S71_08030</name>
    <name evidence="18" type="ORF">HNP85_000258</name>
    <name evidence="12" type="ORF">HNP86_001156</name>
    <name evidence="11" type="ORF">HNP88_000596</name>
    <name evidence="13" type="ORF">HNP93_001195</name>
    <name evidence="14" type="ORF">HNP94_001214</name>
    <name evidence="16" type="ORF">HNP96_001181</name>
    <name evidence="15" type="ORF">HNP97_001208</name>
    <name evidence="19" type="ORF">J2745_001613</name>
    <name evidence="10" type="ORF">MMJJ_03810</name>
</gene>
<feature type="compositionally biased region" description="Low complexity" evidence="8">
    <location>
        <begin position="1"/>
        <end position="14"/>
    </location>
</feature>